<reference evidence="5" key="2">
    <citation type="submission" date="2025-09" db="UniProtKB">
        <authorList>
            <consortium name="Ensembl"/>
        </authorList>
    </citation>
    <scope>IDENTIFICATION</scope>
</reference>
<dbReference type="InterPro" id="IPR036322">
    <property type="entry name" value="WD40_repeat_dom_sf"/>
</dbReference>
<dbReference type="Gene3D" id="2.130.10.10">
    <property type="entry name" value="YVTN repeat-like/Quinoprotein amine dehydrogenase"/>
    <property type="match status" value="3"/>
</dbReference>
<dbReference type="PANTHER" id="PTHR15653:SF1">
    <property type="entry name" value="STRIATIN-4"/>
    <property type="match status" value="1"/>
</dbReference>
<protein>
    <submittedName>
        <fullName evidence="5">Striatin 4</fullName>
    </submittedName>
</protein>
<dbReference type="Proteomes" id="UP000694422">
    <property type="component" value="Unplaced"/>
</dbReference>
<dbReference type="Ensembl" id="ENSSDAT00000016629.1">
    <property type="protein sequence ID" value="ENSSDAP00000014670.1"/>
    <property type="gene ID" value="ENSSDAG00000013203.1"/>
</dbReference>
<evidence type="ECO:0000256" key="3">
    <source>
        <dbReference type="PROSITE-ProRule" id="PRU00221"/>
    </source>
</evidence>
<dbReference type="Pfam" id="PF00400">
    <property type="entry name" value="WD40"/>
    <property type="match status" value="4"/>
</dbReference>
<evidence type="ECO:0000313" key="6">
    <source>
        <dbReference type="Proteomes" id="UP000694422"/>
    </source>
</evidence>
<dbReference type="InterPro" id="IPR020472">
    <property type="entry name" value="WD40_PAC1"/>
</dbReference>
<dbReference type="InterPro" id="IPR001680">
    <property type="entry name" value="WD40_rpt"/>
</dbReference>
<feature type="region of interest" description="Disordered" evidence="4">
    <location>
        <begin position="227"/>
        <end position="246"/>
    </location>
</feature>
<feature type="compositionally biased region" description="Low complexity" evidence="4">
    <location>
        <begin position="93"/>
        <end position="105"/>
    </location>
</feature>
<feature type="compositionally biased region" description="Acidic residues" evidence="4">
    <location>
        <begin position="166"/>
        <end position="181"/>
    </location>
</feature>
<dbReference type="InterPro" id="IPR019775">
    <property type="entry name" value="WD40_repeat_CS"/>
</dbReference>
<dbReference type="AlphaFoldDB" id="A0A8C9Q0I6"/>
<dbReference type="GO" id="GO:0030425">
    <property type="term" value="C:dendrite"/>
    <property type="evidence" value="ECO:0007669"/>
    <property type="project" value="TreeGrafter"/>
</dbReference>
<accession>A0A8C9Q0I6</accession>
<proteinExistence type="predicted"/>
<dbReference type="GO" id="GO:0070016">
    <property type="term" value="F:armadillo repeat domain binding"/>
    <property type="evidence" value="ECO:0007669"/>
    <property type="project" value="TreeGrafter"/>
</dbReference>
<dbReference type="PROSITE" id="PS00678">
    <property type="entry name" value="WD_REPEATS_1"/>
    <property type="match status" value="1"/>
</dbReference>
<dbReference type="FunFam" id="2.130.10.10:FF:000317">
    <property type="entry name" value="striatin-4 isoform X2"/>
    <property type="match status" value="1"/>
</dbReference>
<dbReference type="PROSITE" id="PS50082">
    <property type="entry name" value="WD_REPEATS_2"/>
    <property type="match status" value="3"/>
</dbReference>
<dbReference type="PRINTS" id="PR00320">
    <property type="entry name" value="GPROTEINBRPT"/>
</dbReference>
<sequence>MLEYALKQERAKYHKLKFGTDLNQGEKKPDLAEQVSNGPVESVTLENSPLVWKEGRQLLRQYLEEVGYTDTILDMRSKRVRSLLGRSLELNGAAEPSDAAPRAAPGPGGLSGVSGCPPDECVSESQHQIPFLQNCEDDDSDEDDELDSVQHKKQRVKLPSKALVPELEDEDEEADSEDAINEFDFLGSGEDGEGSPDPRRCTGEGSPHELESRRVKLQGILADLRDVDGLPPKVTGPPPGTPQPRPHEDVFIMDTIGGGEVSLGDLADLTVTNDNDLSCDLSDSKDAFKKTWNPKFTLRSHYDGIRSLAFHHSQSALLTASEDGTLKLWNLQKAVTAKNCLSHLPFPTFVPCRGPVLAVAMGSNSEYCYSGGADARIHSWKIPDLNMDPYDGYDPSVLSHVLEGHGDAVWGLAFSPISQRLASCSADGTVRIWDPSSSSPACLCTFPTTGEHGIPTSVAFTSIEPAHVVASFRSGDTVLYDLEAGSALLTLESRGSSGPSQINQVVSHPNQPLTITAHDDRGIRFLDNRTGKSVHSMVAHLDAVTCLAVDPNGVFLMSGSHDCSLRLWSLDNKTCVQEITAHRKKHEEAIHAVACHPSKALIASAGADALAKVFV</sequence>
<dbReference type="GO" id="GO:0044877">
    <property type="term" value="F:protein-containing complex binding"/>
    <property type="evidence" value="ECO:0007669"/>
    <property type="project" value="TreeGrafter"/>
</dbReference>
<evidence type="ECO:0000313" key="5">
    <source>
        <dbReference type="Ensembl" id="ENSSDAP00000014670.1"/>
    </source>
</evidence>
<dbReference type="PANTHER" id="PTHR15653">
    <property type="entry name" value="STRIATIN"/>
    <property type="match status" value="1"/>
</dbReference>
<keyword evidence="2" id="KW-0677">Repeat</keyword>
<dbReference type="SMART" id="SM00320">
    <property type="entry name" value="WD40"/>
    <property type="match status" value="7"/>
</dbReference>
<feature type="region of interest" description="Disordered" evidence="4">
    <location>
        <begin position="21"/>
        <end position="40"/>
    </location>
</feature>
<dbReference type="CDD" id="cd00200">
    <property type="entry name" value="WD40"/>
    <property type="match status" value="1"/>
</dbReference>
<dbReference type="InterPro" id="IPR015943">
    <property type="entry name" value="WD40/YVTN_repeat-like_dom_sf"/>
</dbReference>
<dbReference type="FunFam" id="2.130.10.10:FF:000246">
    <property type="entry name" value="striatin-4 isoform X1"/>
    <property type="match status" value="1"/>
</dbReference>
<dbReference type="SUPFAM" id="SSF50978">
    <property type="entry name" value="WD40 repeat-like"/>
    <property type="match status" value="1"/>
</dbReference>
<feature type="repeat" description="WD" evidence="3">
    <location>
        <begin position="298"/>
        <end position="339"/>
    </location>
</feature>
<feature type="repeat" description="WD" evidence="3">
    <location>
        <begin position="402"/>
        <end position="434"/>
    </location>
</feature>
<feature type="repeat" description="WD" evidence="3">
    <location>
        <begin position="537"/>
        <end position="578"/>
    </location>
</feature>
<dbReference type="GO" id="GO:0051721">
    <property type="term" value="F:protein phosphatase 2A binding"/>
    <property type="evidence" value="ECO:0007669"/>
    <property type="project" value="TreeGrafter"/>
</dbReference>
<name>A0A8C9Q0I6_SPEDA</name>
<dbReference type="GO" id="GO:0005516">
    <property type="term" value="F:calmodulin binding"/>
    <property type="evidence" value="ECO:0007669"/>
    <property type="project" value="TreeGrafter"/>
</dbReference>
<evidence type="ECO:0000256" key="2">
    <source>
        <dbReference type="ARBA" id="ARBA00022737"/>
    </source>
</evidence>
<keyword evidence="1 3" id="KW-0853">WD repeat</keyword>
<organism evidence="5 6">
    <name type="scientific">Spermophilus dauricus</name>
    <name type="common">Daurian ground squirrel</name>
    <dbReference type="NCBI Taxonomy" id="99837"/>
    <lineage>
        <taxon>Eukaryota</taxon>
        <taxon>Metazoa</taxon>
        <taxon>Chordata</taxon>
        <taxon>Craniata</taxon>
        <taxon>Vertebrata</taxon>
        <taxon>Euteleostomi</taxon>
        <taxon>Mammalia</taxon>
        <taxon>Eutheria</taxon>
        <taxon>Euarchontoglires</taxon>
        <taxon>Glires</taxon>
        <taxon>Rodentia</taxon>
        <taxon>Sciuromorpha</taxon>
        <taxon>Sciuridae</taxon>
        <taxon>Xerinae</taxon>
        <taxon>Marmotini</taxon>
        <taxon>Spermophilus</taxon>
    </lineage>
</organism>
<evidence type="ECO:0000256" key="4">
    <source>
        <dbReference type="SAM" id="MobiDB-lite"/>
    </source>
</evidence>
<keyword evidence="6" id="KW-1185">Reference proteome</keyword>
<feature type="compositionally biased region" description="Basic and acidic residues" evidence="4">
    <location>
        <begin position="196"/>
        <end position="211"/>
    </location>
</feature>
<feature type="compositionally biased region" description="Pro residues" evidence="4">
    <location>
        <begin position="234"/>
        <end position="244"/>
    </location>
</feature>
<feature type="compositionally biased region" description="Acidic residues" evidence="4">
    <location>
        <begin position="135"/>
        <end position="147"/>
    </location>
</feature>
<evidence type="ECO:0000256" key="1">
    <source>
        <dbReference type="ARBA" id="ARBA00022574"/>
    </source>
</evidence>
<dbReference type="InterPro" id="IPR051488">
    <property type="entry name" value="WD_repeat_striatin"/>
</dbReference>
<reference evidence="5" key="1">
    <citation type="submission" date="2025-08" db="UniProtKB">
        <authorList>
            <consortium name="Ensembl"/>
        </authorList>
    </citation>
    <scope>IDENTIFICATION</scope>
</reference>
<dbReference type="PROSITE" id="PS50294">
    <property type="entry name" value="WD_REPEATS_REGION"/>
    <property type="match status" value="3"/>
</dbReference>
<feature type="region of interest" description="Disordered" evidence="4">
    <location>
        <begin position="92"/>
        <end position="211"/>
    </location>
</feature>